<feature type="transmembrane region" description="Helical" evidence="1">
    <location>
        <begin position="163"/>
        <end position="183"/>
    </location>
</feature>
<sequence>MVVARFSRFFAYLFSFYSSFLPMYPLKAIASFLLVLLLMPLGHALMILMEHFLSPSVLHVSAFLMGFAGMLIVILGVFVKGDTKQTLFGLIGGLLFWTGWVEFLFAYYAQRYGVHYDLTQGVVQTTTQYVDGIGVTSYLINGLPLESYDRMALKDITGSRPEYLIMPATFGMWMMFMMLYLFCARSGCKFMMWLQDHLGIKNRVELRPMAHHTSMVTFLELNLMLWSLYLLLMFCYDPVFLGERHPVTIAVAVGCLVGSLFMFKKQFKMATWGRNIRMSIATVIVFWTFVEVVARNGMLKEIWVDPLNHVGEMVVILLGFVLLLGLPLIKAKRK</sequence>
<keyword evidence="1" id="KW-0472">Membrane</keyword>
<keyword evidence="1" id="KW-0812">Transmembrane</keyword>
<comment type="caution">
    <text evidence="2">The sequence shown here is derived from an EMBL/GenBank/DDBJ whole genome shotgun (WGS) entry which is preliminary data.</text>
</comment>
<feature type="transmembrane region" description="Helical" evidence="1">
    <location>
        <begin position="60"/>
        <end position="79"/>
    </location>
</feature>
<reference evidence="2" key="1">
    <citation type="journal article" date="2012" name="PLoS ONE">
        <title>Gene sets for utilization of primary and secondary nutrition supplies in the distal gut of endangered iberian lynx.</title>
        <authorList>
            <person name="Alcaide M."/>
            <person name="Messina E."/>
            <person name="Richter M."/>
            <person name="Bargiela R."/>
            <person name="Peplies J."/>
            <person name="Huws S.A."/>
            <person name="Newbold C.J."/>
            <person name="Golyshin P.N."/>
            <person name="Simon M.A."/>
            <person name="Lopez G."/>
            <person name="Yakimov M.M."/>
            <person name="Ferrer M."/>
        </authorList>
    </citation>
    <scope>NUCLEOTIDE SEQUENCE</scope>
</reference>
<accession>J9FJ23</accession>
<proteinExistence type="predicted"/>
<feature type="transmembrane region" description="Helical" evidence="1">
    <location>
        <begin position="313"/>
        <end position="329"/>
    </location>
</feature>
<organism evidence="2">
    <name type="scientific">gut metagenome</name>
    <dbReference type="NCBI Taxonomy" id="749906"/>
    <lineage>
        <taxon>unclassified sequences</taxon>
        <taxon>metagenomes</taxon>
        <taxon>organismal metagenomes</taxon>
    </lineage>
</organism>
<evidence type="ECO:0000313" key="2">
    <source>
        <dbReference type="EMBL" id="EJW89617.1"/>
    </source>
</evidence>
<feature type="transmembrane region" description="Helical" evidence="1">
    <location>
        <begin position="86"/>
        <end position="109"/>
    </location>
</feature>
<protein>
    <submittedName>
        <fullName evidence="2">Uncharacterized protein</fullName>
    </submittedName>
</protein>
<dbReference type="AlphaFoldDB" id="J9FJ23"/>
<feature type="transmembrane region" description="Helical" evidence="1">
    <location>
        <begin position="215"/>
        <end position="234"/>
    </location>
</feature>
<evidence type="ECO:0000256" key="1">
    <source>
        <dbReference type="SAM" id="Phobius"/>
    </source>
</evidence>
<name>J9FJ23_9ZZZZ</name>
<feature type="transmembrane region" description="Helical" evidence="1">
    <location>
        <begin position="246"/>
        <end position="263"/>
    </location>
</feature>
<feature type="transmembrane region" description="Helical" evidence="1">
    <location>
        <begin position="275"/>
        <end position="293"/>
    </location>
</feature>
<dbReference type="EMBL" id="AMCI01009352">
    <property type="protein sequence ID" value="EJW89617.1"/>
    <property type="molecule type" value="Genomic_DNA"/>
</dbReference>
<keyword evidence="1" id="KW-1133">Transmembrane helix</keyword>
<gene>
    <name evidence="2" type="ORF">EVA_22275</name>
</gene>